<keyword evidence="6" id="KW-1185">Reference proteome</keyword>
<dbReference type="EMBL" id="JAACJM010000012">
    <property type="protein sequence ID" value="KAF5370021.1"/>
    <property type="molecule type" value="Genomic_DNA"/>
</dbReference>
<comment type="caution">
    <text evidence="5">The sequence shown here is derived from an EMBL/GenBank/DDBJ whole genome shotgun (WGS) entry which is preliminary data.</text>
</comment>
<dbReference type="InterPro" id="IPR029058">
    <property type="entry name" value="AB_hydrolase_fold"/>
</dbReference>
<dbReference type="AlphaFoldDB" id="A0A8H5GRS3"/>
<dbReference type="Gene3D" id="3.40.50.1820">
    <property type="entry name" value="alpha/beta hydrolase"/>
    <property type="match status" value="1"/>
</dbReference>
<accession>A0A8H5GRS3</accession>
<feature type="domain" description="Carboxylesterase type B" evidence="4">
    <location>
        <begin position="130"/>
        <end position="187"/>
    </location>
</feature>
<evidence type="ECO:0000256" key="3">
    <source>
        <dbReference type="SAM" id="MobiDB-lite"/>
    </source>
</evidence>
<dbReference type="InterPro" id="IPR002018">
    <property type="entry name" value="CarbesteraseB"/>
</dbReference>
<keyword evidence="2" id="KW-0378">Hydrolase</keyword>
<dbReference type="OrthoDB" id="6846267at2759"/>
<gene>
    <name evidence="5" type="ORF">D9758_001163</name>
</gene>
<evidence type="ECO:0000256" key="1">
    <source>
        <dbReference type="ARBA" id="ARBA00005964"/>
    </source>
</evidence>
<evidence type="ECO:0000256" key="2">
    <source>
        <dbReference type="ARBA" id="ARBA00022801"/>
    </source>
</evidence>
<dbReference type="Proteomes" id="UP000559256">
    <property type="component" value="Unassembled WGS sequence"/>
</dbReference>
<dbReference type="GO" id="GO:0016787">
    <property type="term" value="F:hydrolase activity"/>
    <property type="evidence" value="ECO:0007669"/>
    <property type="project" value="UniProtKB-KW"/>
</dbReference>
<name>A0A8H5GRS3_9AGAR</name>
<proteinExistence type="inferred from homology"/>
<evidence type="ECO:0000259" key="4">
    <source>
        <dbReference type="Pfam" id="PF00135"/>
    </source>
</evidence>
<sequence>MTEDRHLHDELAANSARVIAETKFGPIKGGRAANNCAVWLEIPYALPPGRFEDPKPLPDNFRYEDQEYIKESSYCAQPTNDGQASSRAVDNNLKPTSREWNEHRYTVPGQSGAREANRESFGSPHGLKGQGQYVSAEREEVRVNIGYRLSAFGFLASDQPKINGNFGFKDQWLALKWCSENIDRFGGLSKFPLALGNESMKSLAGDPENIQILGLSAGAHSVHQILHHVSRLPEGMRAPFKSAVLMSNAIVLKPKSPHELRPQFEALCRVLDLDPKDPNILDIMRDSSRVSASKITHVIETDKIGTEYGTFRGCLDDNWMAMDPDPMAWHTSGQFASNLLAKGVKSVVVGDLKDEWYLYSIAHPIPTPAGIKPNLERYYPEDMVDRMVKKYRTLPDNATEEASMRLFGEVLSDFQVHFPVRLLARDLHSVGYPILRYQVRWTPEQNRPKGYVTHATDSCLWHLRIPVLEPDQVPIAKSWLERIESEVQILEADGKPARPVTQVLTLKEDKKIEWCEDPEWEEKIRLLDVL</sequence>
<reference evidence="5 6" key="1">
    <citation type="journal article" date="2020" name="ISME J.">
        <title>Uncovering the hidden diversity of litter-decomposition mechanisms in mushroom-forming fungi.</title>
        <authorList>
            <person name="Floudas D."/>
            <person name="Bentzer J."/>
            <person name="Ahren D."/>
            <person name="Johansson T."/>
            <person name="Persson P."/>
            <person name="Tunlid A."/>
        </authorList>
    </citation>
    <scope>NUCLEOTIDE SEQUENCE [LARGE SCALE GENOMIC DNA]</scope>
    <source>
        <strain evidence="5 6">CBS 291.85</strain>
    </source>
</reference>
<feature type="domain" description="Carboxylesterase type B" evidence="4">
    <location>
        <begin position="200"/>
        <end position="459"/>
    </location>
</feature>
<feature type="region of interest" description="Disordered" evidence="3">
    <location>
        <begin position="107"/>
        <end position="133"/>
    </location>
</feature>
<dbReference type="PANTHER" id="PTHR43142">
    <property type="entry name" value="CARBOXYLIC ESTER HYDROLASE"/>
    <property type="match status" value="1"/>
</dbReference>
<dbReference type="Pfam" id="PF00135">
    <property type="entry name" value="COesterase"/>
    <property type="match status" value="2"/>
</dbReference>
<dbReference type="PANTHER" id="PTHR43142:SF1">
    <property type="entry name" value="CARBOXYLIC ESTER HYDROLASE"/>
    <property type="match status" value="1"/>
</dbReference>
<protein>
    <recommendedName>
        <fullName evidence="4">Carboxylesterase type B domain-containing protein</fullName>
    </recommendedName>
</protein>
<evidence type="ECO:0000313" key="5">
    <source>
        <dbReference type="EMBL" id="KAF5370021.1"/>
    </source>
</evidence>
<organism evidence="5 6">
    <name type="scientific">Tetrapyrgos nigripes</name>
    <dbReference type="NCBI Taxonomy" id="182062"/>
    <lineage>
        <taxon>Eukaryota</taxon>
        <taxon>Fungi</taxon>
        <taxon>Dikarya</taxon>
        <taxon>Basidiomycota</taxon>
        <taxon>Agaricomycotina</taxon>
        <taxon>Agaricomycetes</taxon>
        <taxon>Agaricomycetidae</taxon>
        <taxon>Agaricales</taxon>
        <taxon>Marasmiineae</taxon>
        <taxon>Marasmiaceae</taxon>
        <taxon>Tetrapyrgos</taxon>
    </lineage>
</organism>
<comment type="similarity">
    <text evidence="1">Belongs to the type-B carboxylesterase/lipase family.</text>
</comment>
<dbReference type="SUPFAM" id="SSF53474">
    <property type="entry name" value="alpha/beta-Hydrolases"/>
    <property type="match status" value="1"/>
</dbReference>
<evidence type="ECO:0000313" key="6">
    <source>
        <dbReference type="Proteomes" id="UP000559256"/>
    </source>
</evidence>